<dbReference type="Pfam" id="PF16870">
    <property type="entry name" value="OxoGdeHyase_C"/>
    <property type="match status" value="1"/>
</dbReference>
<feature type="domain" description="2-oxoglutarate dehydrogenase E1 component/KDG C-terminal" evidence="1">
    <location>
        <begin position="1"/>
        <end position="52"/>
    </location>
</feature>
<sequence length="61" mass="7032">MGAWSYIEPRLREIAPRPDIIRYIGRPERASTASGYQNVHSYEQQQIIAAAMKQRARETQA</sequence>
<protein>
    <recommendedName>
        <fullName evidence="1">2-oxoglutarate dehydrogenase E1 component/KDG C-terminal domain-containing protein</fullName>
    </recommendedName>
</protein>
<evidence type="ECO:0000313" key="3">
    <source>
        <dbReference type="Proteomes" id="UP000680304"/>
    </source>
</evidence>
<reference evidence="2 3" key="1">
    <citation type="submission" date="2021-04" db="EMBL/GenBank/DDBJ databases">
        <title>Draft genome sequence of Paenibacillus cisolokensis, LC2-13A.</title>
        <authorList>
            <person name="Uke A."/>
            <person name="Chhe C."/>
            <person name="Baramee S."/>
            <person name="Kosugi A."/>
        </authorList>
    </citation>
    <scope>NUCLEOTIDE SEQUENCE [LARGE SCALE GENOMIC DNA]</scope>
    <source>
        <strain evidence="2 3">LC2-13A</strain>
    </source>
</reference>
<keyword evidence="3" id="KW-1185">Reference proteome</keyword>
<dbReference type="InterPro" id="IPR042179">
    <property type="entry name" value="KGD_C_sf"/>
</dbReference>
<dbReference type="InterPro" id="IPR031717">
    <property type="entry name" value="ODO-1/KGD_C"/>
</dbReference>
<proteinExistence type="predicted"/>
<gene>
    <name evidence="2" type="ORF">PACILC2_47300</name>
</gene>
<name>A0ABQ4ND50_9BACL</name>
<organism evidence="2 3">
    <name type="scientific">Paenibacillus cisolokensis</name>
    <dbReference type="NCBI Taxonomy" id="1658519"/>
    <lineage>
        <taxon>Bacteria</taxon>
        <taxon>Bacillati</taxon>
        <taxon>Bacillota</taxon>
        <taxon>Bacilli</taxon>
        <taxon>Bacillales</taxon>
        <taxon>Paenibacillaceae</taxon>
        <taxon>Paenibacillus</taxon>
    </lineage>
</organism>
<evidence type="ECO:0000259" key="1">
    <source>
        <dbReference type="Pfam" id="PF16870"/>
    </source>
</evidence>
<comment type="caution">
    <text evidence="2">The sequence shown here is derived from an EMBL/GenBank/DDBJ whole genome shotgun (WGS) entry which is preliminary data.</text>
</comment>
<dbReference type="EMBL" id="BOVJ01000168">
    <property type="protein sequence ID" value="GIQ66162.1"/>
    <property type="molecule type" value="Genomic_DNA"/>
</dbReference>
<accession>A0ABQ4ND50</accession>
<dbReference type="Proteomes" id="UP000680304">
    <property type="component" value="Unassembled WGS sequence"/>
</dbReference>
<evidence type="ECO:0000313" key="2">
    <source>
        <dbReference type="EMBL" id="GIQ66162.1"/>
    </source>
</evidence>
<dbReference type="Gene3D" id="3.40.50.11610">
    <property type="entry name" value="Multifunctional 2-oxoglutarate metabolism enzyme, C-terminal domain"/>
    <property type="match status" value="1"/>
</dbReference>